<feature type="region of interest" description="Disordered" evidence="6">
    <location>
        <begin position="492"/>
        <end position="522"/>
    </location>
</feature>
<reference evidence="8" key="2">
    <citation type="submission" date="2020-02" db="EMBL/GenBank/DDBJ databases">
        <title>Esox lucius (northern pike) genome, fEsoLuc1, primary haplotype.</title>
        <authorList>
            <person name="Myers G."/>
            <person name="Karagic N."/>
            <person name="Meyer A."/>
            <person name="Pippel M."/>
            <person name="Reichard M."/>
            <person name="Winkler S."/>
            <person name="Tracey A."/>
            <person name="Sims Y."/>
            <person name="Howe K."/>
            <person name="Rhie A."/>
            <person name="Formenti G."/>
            <person name="Durbin R."/>
            <person name="Fedrigo O."/>
            <person name="Jarvis E.D."/>
        </authorList>
    </citation>
    <scope>NUCLEOTIDE SEQUENCE [LARGE SCALE GENOMIC DNA]</scope>
</reference>
<feature type="compositionally biased region" description="Basic and acidic residues" evidence="6">
    <location>
        <begin position="1414"/>
        <end position="1432"/>
    </location>
</feature>
<dbReference type="PROSITE" id="PS50191">
    <property type="entry name" value="CRAL_TRIO"/>
    <property type="match status" value="1"/>
</dbReference>
<dbReference type="Proteomes" id="UP000265140">
    <property type="component" value="Chromosome 13"/>
</dbReference>
<dbReference type="InParanoid" id="A0A3P8XDJ9"/>
<feature type="compositionally biased region" description="Polar residues" evidence="6">
    <location>
        <begin position="1591"/>
        <end position="1604"/>
    </location>
</feature>
<feature type="region of interest" description="Disordered" evidence="6">
    <location>
        <begin position="274"/>
        <end position="293"/>
    </location>
</feature>
<reference evidence="8" key="4">
    <citation type="submission" date="2025-09" db="UniProtKB">
        <authorList>
            <consortium name="Ensembl"/>
        </authorList>
    </citation>
    <scope>IDENTIFICATION</scope>
</reference>
<evidence type="ECO:0000256" key="3">
    <source>
        <dbReference type="ARBA" id="ARBA00022703"/>
    </source>
</evidence>
<keyword evidence="3" id="KW-0053">Apoptosis</keyword>
<dbReference type="InterPro" id="IPR001251">
    <property type="entry name" value="CRAL-TRIO_dom"/>
</dbReference>
<feature type="compositionally biased region" description="Polar residues" evidence="6">
    <location>
        <begin position="1568"/>
        <end position="1579"/>
    </location>
</feature>
<feature type="compositionally biased region" description="Polar residues" evidence="6">
    <location>
        <begin position="827"/>
        <end position="843"/>
    </location>
</feature>
<dbReference type="InterPro" id="IPR038222">
    <property type="entry name" value="DHHA2_dom_sf"/>
</dbReference>
<dbReference type="PANTHER" id="PTHR12112:SF11">
    <property type="entry name" value="PROTEIN PRUNE HOMOLOG 2"/>
    <property type="match status" value="1"/>
</dbReference>
<dbReference type="Pfam" id="PF13716">
    <property type="entry name" value="CRAL_TRIO_2"/>
    <property type="match status" value="1"/>
</dbReference>
<feature type="region of interest" description="Disordered" evidence="6">
    <location>
        <begin position="1174"/>
        <end position="1282"/>
    </location>
</feature>
<reference evidence="8" key="3">
    <citation type="submission" date="2025-08" db="UniProtKB">
        <authorList>
            <consortium name="Ensembl"/>
        </authorList>
    </citation>
    <scope>IDENTIFICATION</scope>
</reference>
<dbReference type="PANTHER" id="PTHR12112">
    <property type="entry name" value="BNIP - RELATED"/>
    <property type="match status" value="1"/>
</dbReference>
<evidence type="ECO:0000256" key="4">
    <source>
        <dbReference type="ARBA" id="ARBA00039860"/>
    </source>
</evidence>
<feature type="compositionally biased region" description="Polar residues" evidence="6">
    <location>
        <begin position="1384"/>
        <end position="1393"/>
    </location>
</feature>
<evidence type="ECO:0000256" key="6">
    <source>
        <dbReference type="SAM" id="MobiDB-lite"/>
    </source>
</evidence>
<dbReference type="Pfam" id="PF12496">
    <property type="entry name" value="BNIP2"/>
    <property type="match status" value="1"/>
</dbReference>
<feature type="compositionally biased region" description="Polar residues" evidence="6">
    <location>
        <begin position="1220"/>
        <end position="1242"/>
    </location>
</feature>
<feature type="compositionally biased region" description="Acidic residues" evidence="6">
    <location>
        <begin position="1606"/>
        <end position="1636"/>
    </location>
</feature>
<dbReference type="GO" id="GO:0005737">
    <property type="term" value="C:cytoplasm"/>
    <property type="evidence" value="ECO:0007669"/>
    <property type="project" value="UniProtKB-SubCell"/>
</dbReference>
<dbReference type="InterPro" id="IPR022181">
    <property type="entry name" value="Bcl2-/adenovirus-E1B"/>
</dbReference>
<feature type="compositionally biased region" description="Basic and acidic residues" evidence="6">
    <location>
        <begin position="1308"/>
        <end position="1332"/>
    </location>
</feature>
<comment type="subcellular location">
    <subcellularLocation>
        <location evidence="1">Cytoplasm</location>
    </subcellularLocation>
</comment>
<dbReference type="Bgee" id="ENSELUG00000002629">
    <property type="expression patterns" value="Expressed in brain and 6 other cell types or tissues"/>
</dbReference>
<feature type="compositionally biased region" description="Basic and acidic residues" evidence="6">
    <location>
        <begin position="1090"/>
        <end position="1132"/>
    </location>
</feature>
<feature type="region of interest" description="Disordered" evidence="6">
    <location>
        <begin position="545"/>
        <end position="609"/>
    </location>
</feature>
<sequence length="1866" mass="205439">MMVAREILQEALEQICAPLGELLGEALRLRSEELWRKEGRRSEDLEELLRKLEERSGVSPYEVTTSPNIGETLQDIEQVFLKELKEFSDGELTMSFTTVPVDLEDWNDRHELTRELKLFCHRRGYESLVVVSSLQNDPRHAHQQVGVFSDNSDILNQLCCELEESANVSVGLEPVECLQGTQGSLQLYCYQAETPKDLRPLVMQLLKEFMDRRRRMLACGPSSRTSSTEGVAGSAPLSQGSSGFTDMYGSDVERPEGPVAATMPADVGADLVSPDSGLATVRSSRSSKESSVFLSDDSPVAEAAAGGFLLNPALGFPSLSPIPPEKKRSCRNRSSENFELFSFDPLHSSNTSPPAEGALPRSSVGTEVHGISSLSEFDELSMVDFYSTDVSVGHDSVGSDLSGGKALMGQSVNNVPNTPVNSLEGSCIQPGTDVCFFPEDIAERIKGLQHKESVSSSEAWDDFGFDTKGSTSDDVNTWSLTEAGYVGTDCLNPDTDLEGVREKESGGGDLRNAKTQDEKEVCSKPVERQLTLVNEYIEPYDTWNPDSGFTEPWQPATLSDLQLTPPDEENGEKKRLKVSAHSGPSVVRKKREALAPLTPDTSKEEEDDVDRKASELDFWTYSAQKGFLKSDSATSATSVTTASYPESLDLWNMTIHEDSQSTLTTPDMTNLSERSDSCGLPARGASLESPVGVSREGMDMWNTTIQEDSASTSTSPEVAGTGREELSGMESWEIDLKQLKGVDRCSEEACPLQQGLWRQAQRVQIVIQGDEGQTWYQSGHDRHMTTENFITQDYIPPEQEPDTWATLVPISNMVTSTSEYDNVGENIWSQSSLPDSQASPGTDTTEHIEGQSSPFIAVLKPDCNCDSGSTATGIEQLNFERGTGKHVFLFDGNSGPGHKTKSGQLPDPGVTSVESDYDNNIGDGSEASEGPDWTEDVSSHSPFVLVDEASSPTECDLLPLGPGEKPANELNCDQTWRDPATTQTQLDNWDHLFTPAVKPGDSELPPNGASPLKWTTKVIYPDGGSHHMEDSSTMDAISLSSSSGGKEGLKPSPDSLPLGSREDVRSNSDGESSSGLEMDYIIVSGTVRENGNRDITRDQDGGRTEGSRSLETSRHQSESRLVDLGRSDLDDNSRDVQTNAIVVKSSSATLRYPAEQHFLKTREEVYVHSQISLEDSDSDGLSPSPPPPLPPRNQGWGSLPRKQEDHQLQHTTPQSPLPLTDSSQSPLGDNSLIGTPENQSVGPSPVQEVGLPFSGDLMDEGEKEEAEFGVEPPGWDTGEQVEKGVCGVINSHAVETYFGQTVELLENEHPSGDNFSEDGRKMTSQSESRDRFLQGQAESEQPMRNQPQSTSQGLEDLPVNLKIRGHGDDYEETPSSCPGIKEVTSLSWSQQASERVPQQGPADQNQANISHTQDGCDHAGHQTRTDHPPEGHRETEDLVYYQTQTQEHAEDWRVDGLSQHHEAEVHTTPYYYHTKDNVQDQTEDRLHYAGEGQAHWEAECQEHSRTLEETGDPTGNGLHHEDHYAIEEQTPYVPDGYAHFLLARPTSEYPGMITSNEDDADGSENRQDPPSSLGQTGSSIPPRKKLVAPSMSLSLDHSEGSLQSDDALDTPDDALDTGDDLDINVDELDTPDEADSLEFNGLGDLQGSKQETDREPSEAIPEYSAEEERQDTKLWRTVVIGEQEHRIDMKCIEPYQRVISHGGYNGDLNAIVVFAACFLPDSDCDGYNYIMDNLFLYVISTLELMVAEDYLIVYLNGATPRRRMPGLGWMKKCYHMIDRRLRKNLKSFIIVHPSWFIRTVLGVIRPFISSKFSSKIKYVNSLTELQELIPMEYVHIPESIIKYEEGRGIQTFACMRVDKRLNSGGV</sequence>
<organism evidence="8 9">
    <name type="scientific">Esox lucius</name>
    <name type="common">Northern pike</name>
    <dbReference type="NCBI Taxonomy" id="8010"/>
    <lineage>
        <taxon>Eukaryota</taxon>
        <taxon>Metazoa</taxon>
        <taxon>Chordata</taxon>
        <taxon>Craniata</taxon>
        <taxon>Vertebrata</taxon>
        <taxon>Euteleostomi</taxon>
        <taxon>Actinopterygii</taxon>
        <taxon>Neopterygii</taxon>
        <taxon>Teleostei</taxon>
        <taxon>Protacanthopterygii</taxon>
        <taxon>Esociformes</taxon>
        <taxon>Esocidae</taxon>
        <taxon>Esox</taxon>
    </lineage>
</organism>
<dbReference type="CDD" id="cd00170">
    <property type="entry name" value="SEC14"/>
    <property type="match status" value="1"/>
</dbReference>
<feature type="region of interest" description="Disordered" evidence="6">
    <location>
        <begin position="1308"/>
        <end position="1432"/>
    </location>
</feature>
<dbReference type="Ensembl" id="ENSELUT00000017938.3">
    <property type="protein sequence ID" value="ENSELUP00000001112.2"/>
    <property type="gene ID" value="ENSELUG00000002629.3"/>
</dbReference>
<evidence type="ECO:0000313" key="8">
    <source>
        <dbReference type="Ensembl" id="ENSELUP00000001112.2"/>
    </source>
</evidence>
<evidence type="ECO:0000256" key="2">
    <source>
        <dbReference type="ARBA" id="ARBA00022490"/>
    </source>
</evidence>
<feature type="region of interest" description="Disordered" evidence="6">
    <location>
        <begin position="892"/>
        <end position="938"/>
    </location>
</feature>
<evidence type="ECO:0000256" key="5">
    <source>
        <dbReference type="ARBA" id="ARBA00042084"/>
    </source>
</evidence>
<feature type="region of interest" description="Disordered" evidence="6">
    <location>
        <begin position="1023"/>
        <end position="1132"/>
    </location>
</feature>
<dbReference type="Gene3D" id="3.40.525.10">
    <property type="entry name" value="CRAL-TRIO lipid binding domain"/>
    <property type="match status" value="1"/>
</dbReference>
<reference evidence="9" key="1">
    <citation type="journal article" date="2014" name="PLoS ONE">
        <title>The genome and linkage map of the northern pike (Esox lucius): conserved synteny revealed between the salmonid sister group and the Neoteleostei.</title>
        <authorList>
            <person name="Rondeau E.B."/>
            <person name="Minkley D.R."/>
            <person name="Leong J.S."/>
            <person name="Messmer A.M."/>
            <person name="Jantzen J.R."/>
            <person name="von Schalburg K.R."/>
            <person name="Lemon C."/>
            <person name="Bird N.H."/>
            <person name="Koop B.F."/>
        </authorList>
    </citation>
    <scope>NUCLEOTIDE SEQUENCE</scope>
</reference>
<feature type="region of interest" description="Disordered" evidence="6">
    <location>
        <begin position="344"/>
        <end position="364"/>
    </location>
</feature>
<dbReference type="SMART" id="SM00516">
    <property type="entry name" value="SEC14"/>
    <property type="match status" value="1"/>
</dbReference>
<dbReference type="Gene3D" id="3.10.310.20">
    <property type="entry name" value="DHHA2 domain"/>
    <property type="match status" value="1"/>
</dbReference>
<feature type="compositionally biased region" description="Acidic residues" evidence="6">
    <location>
        <begin position="1257"/>
        <end position="1268"/>
    </location>
</feature>
<accession>A0A3P8XDJ9</accession>
<feature type="compositionally biased region" description="Polar residues" evidence="6">
    <location>
        <begin position="1401"/>
        <end position="1413"/>
    </location>
</feature>
<keyword evidence="2" id="KW-0963">Cytoplasm</keyword>
<feature type="compositionally biased region" description="Basic and acidic residues" evidence="6">
    <location>
        <begin position="498"/>
        <end position="522"/>
    </location>
</feature>
<evidence type="ECO:0000313" key="9">
    <source>
        <dbReference type="Proteomes" id="UP000265140"/>
    </source>
</evidence>
<dbReference type="GeneTree" id="ENSGT00940000154422"/>
<dbReference type="STRING" id="8010.ENSELUP00000001112"/>
<evidence type="ECO:0000256" key="1">
    <source>
        <dbReference type="ARBA" id="ARBA00004496"/>
    </source>
</evidence>
<evidence type="ECO:0000259" key="7">
    <source>
        <dbReference type="PROSITE" id="PS50191"/>
    </source>
</evidence>
<feature type="region of interest" description="Disordered" evidence="6">
    <location>
        <begin position="219"/>
        <end position="243"/>
    </location>
</feature>
<name>A0A3P8XDJ9_ESOLU</name>
<feature type="region of interest" description="Disordered" evidence="6">
    <location>
        <begin position="827"/>
        <end position="848"/>
    </location>
</feature>
<feature type="domain" description="CRAL-TRIO" evidence="7">
    <location>
        <begin position="1688"/>
        <end position="1848"/>
    </location>
</feature>
<feature type="compositionally biased region" description="Polar residues" evidence="6">
    <location>
        <begin position="1336"/>
        <end position="1353"/>
    </location>
</feature>
<feature type="region of interest" description="Disordered" evidence="6">
    <location>
        <begin position="1549"/>
        <end position="1667"/>
    </location>
</feature>
<dbReference type="FunFam" id="3.40.525.10:FF:000001">
    <property type="entry name" value="BCL2/adenovirus E1B protein-interacting protein 2"/>
    <property type="match status" value="1"/>
</dbReference>
<proteinExistence type="predicted"/>
<keyword evidence="9" id="KW-1185">Reference proteome</keyword>
<dbReference type="InterPro" id="IPR036865">
    <property type="entry name" value="CRAL-TRIO_dom_sf"/>
</dbReference>
<dbReference type="SUPFAM" id="SSF52087">
    <property type="entry name" value="CRAL/TRIO domain"/>
    <property type="match status" value="1"/>
</dbReference>
<protein>
    <recommendedName>
        <fullName evidence="4">Protein prune homolog 2</fullName>
    </recommendedName>
    <alternativeName>
        <fullName evidence="5">BNIP2 motif-containing molecule at the C-terminal region 1</fullName>
    </alternativeName>
</protein>
<dbReference type="OMA" id="TECENTR"/>